<evidence type="ECO:0000313" key="4">
    <source>
        <dbReference type="Proteomes" id="UP000253845"/>
    </source>
</evidence>
<dbReference type="Proteomes" id="UP000253845">
    <property type="component" value="Unassembled WGS sequence"/>
</dbReference>
<sequence length="447" mass="48972">MKTTKGSASQEPASGEALGELGHEDPGAPRSVEASQSVNPEQLDTTRRGSRHALGKNHNRIAMGEALIADEWTGRASRDARWSPLRRSAGFLFRKKSSFPVIGHHSPSRDESRRDPLGKLQKYTLMRTVHFEQSKCCTELPLGQTPLLYLFAEHIRIKYSSAGEESMRYIGRIELFAGLARYVDCPREIVSRLVPGEESMAILIGRAKLIKLSVESAIFNDQVIFQPSRVRHVRFRTVVDQVVTGKMGKMARTIAPSFNITIGPNRTRLSAEPFSCKVVGRQLSGGKRVETLASGRYERTELGTQQSVVRALGNPNLALEFRFLLSKKIPEGEGHFPMRPALNIPPGMSSCGSNQGRSAPWAVADCVIGIACPAAVIRWRGIQAVVRVQCGCCPPLPRSSIPVPFTGSSSLGSPTSGLIGVYLVLPASSVAFIFFCFLLILLFYHSN</sequence>
<feature type="compositionally biased region" description="Polar residues" evidence="1">
    <location>
        <begin position="1"/>
        <end position="12"/>
    </location>
</feature>
<keyword evidence="2" id="KW-1133">Transmembrane helix</keyword>
<protein>
    <submittedName>
        <fullName evidence="3">Uncharacterized protein</fullName>
    </submittedName>
</protein>
<feature type="region of interest" description="Disordered" evidence="1">
    <location>
        <begin position="1"/>
        <end position="58"/>
    </location>
</feature>
<proteinExistence type="predicted"/>
<evidence type="ECO:0000256" key="1">
    <source>
        <dbReference type="SAM" id="MobiDB-lite"/>
    </source>
</evidence>
<dbReference type="AlphaFoldDB" id="A0A370C1V2"/>
<organism evidence="3 4">
    <name type="scientific">Aspergillus niger ATCC 13496</name>
    <dbReference type="NCBI Taxonomy" id="1353008"/>
    <lineage>
        <taxon>Eukaryota</taxon>
        <taxon>Fungi</taxon>
        <taxon>Dikarya</taxon>
        <taxon>Ascomycota</taxon>
        <taxon>Pezizomycotina</taxon>
        <taxon>Eurotiomycetes</taxon>
        <taxon>Eurotiomycetidae</taxon>
        <taxon>Eurotiales</taxon>
        <taxon>Aspergillaceae</taxon>
        <taxon>Aspergillus</taxon>
        <taxon>Aspergillus subgen. Circumdati</taxon>
    </lineage>
</organism>
<feature type="compositionally biased region" description="Basic residues" evidence="1">
    <location>
        <begin position="48"/>
        <end position="58"/>
    </location>
</feature>
<name>A0A370C1V2_ASPNG</name>
<evidence type="ECO:0000313" key="3">
    <source>
        <dbReference type="EMBL" id="RDH20345.1"/>
    </source>
</evidence>
<dbReference type="EMBL" id="KZ851915">
    <property type="protein sequence ID" value="RDH20345.1"/>
    <property type="molecule type" value="Genomic_DNA"/>
</dbReference>
<keyword evidence="2" id="KW-0812">Transmembrane</keyword>
<keyword evidence="2" id="KW-0472">Membrane</keyword>
<accession>A0A370C1V2</accession>
<evidence type="ECO:0000256" key="2">
    <source>
        <dbReference type="SAM" id="Phobius"/>
    </source>
</evidence>
<dbReference type="VEuPathDB" id="FungiDB:M747DRAFT_315238"/>
<feature type="transmembrane region" description="Helical" evidence="2">
    <location>
        <begin position="419"/>
        <end position="444"/>
    </location>
</feature>
<gene>
    <name evidence="3" type="ORF">M747DRAFT_315238</name>
</gene>
<feature type="compositionally biased region" description="Polar residues" evidence="1">
    <location>
        <begin position="33"/>
        <end position="43"/>
    </location>
</feature>
<reference evidence="3 4" key="1">
    <citation type="submission" date="2018-07" db="EMBL/GenBank/DDBJ databases">
        <title>Section-level genome sequencing of Aspergillus section Nigri to investigate inter- and intra-species variation.</title>
        <authorList>
            <consortium name="DOE Joint Genome Institute"/>
            <person name="Vesth T.C."/>
            <person name="Nybo J.L."/>
            <person name="Theobald S."/>
            <person name="Frisvad J.C."/>
            <person name="Larsen T.O."/>
            <person name="Nielsen K.F."/>
            <person name="Hoof J.B."/>
            <person name="Brandl J."/>
            <person name="Salamov A."/>
            <person name="Riley R."/>
            <person name="Gladden J.M."/>
            <person name="Phatale P."/>
            <person name="Nielsen M.T."/>
            <person name="Lyhne E.K."/>
            <person name="Kogle M.E."/>
            <person name="Strasser K."/>
            <person name="McDonnell E."/>
            <person name="Barry K."/>
            <person name="Clum A."/>
            <person name="Chen C."/>
            <person name="Nolan M."/>
            <person name="Sandor L."/>
            <person name="Kuo A."/>
            <person name="Lipzen A."/>
            <person name="Hainaut M."/>
            <person name="Drula E."/>
            <person name="Tsang A."/>
            <person name="Magnuson J.K."/>
            <person name="Henrissat B."/>
            <person name="Wiebenga A."/>
            <person name="Simmons B.A."/>
            <person name="Makela M.R."/>
            <person name="De vries R.P."/>
            <person name="Grigoriev I.V."/>
            <person name="Mortensen U.H."/>
            <person name="Baker S.E."/>
            <person name="Andersen M.R."/>
        </authorList>
    </citation>
    <scope>NUCLEOTIDE SEQUENCE [LARGE SCALE GENOMIC DNA]</scope>
    <source>
        <strain evidence="3 4">ATCC 13496</strain>
    </source>
</reference>